<evidence type="ECO:0000256" key="3">
    <source>
        <dbReference type="ARBA" id="ARBA00023027"/>
    </source>
</evidence>
<name>B8IT40_METNO</name>
<sequence>MTEGAPIRVAVLDDYQRAAMGLADWASLGPEVAVDVFDRPVPRAEAAARLAPYAVLCLMRERMPLEAELVSALPNLRLVVFTGGRTHSLDVAALAAAGVTVCHTRTGEGGVATAELAFALILACARHLPAEFARMREGRWQESIGTVLDGRTLGLVGLGRIGSRMARIGAAFGMVPVAWSPNLTPERAAAGGAALVSRETLFRDSDVVSLHLVLGPSTRGIVGATEIGLMRPDAILINTARGPLIDEQALIAALRERRLRAAGLDVFDQEPLPPDHPLRGLPNAVLTPHLGYVTGATYRMFYEDTVEAIAAWRRGAPIRVVAPVVSA</sequence>
<accession>B8IT40</accession>
<dbReference type="Pfam" id="PF00389">
    <property type="entry name" value="2-Hacid_dh"/>
    <property type="match status" value="1"/>
</dbReference>
<evidence type="ECO:0000313" key="8">
    <source>
        <dbReference type="Proteomes" id="UP000008207"/>
    </source>
</evidence>
<dbReference type="InterPro" id="IPR050857">
    <property type="entry name" value="D-2-hydroxyacid_DH"/>
</dbReference>
<dbReference type="InterPro" id="IPR036291">
    <property type="entry name" value="NAD(P)-bd_dom_sf"/>
</dbReference>
<dbReference type="Proteomes" id="UP000008207">
    <property type="component" value="Chromosome"/>
</dbReference>
<dbReference type="PROSITE" id="PS00671">
    <property type="entry name" value="D_2_HYDROXYACID_DH_3"/>
    <property type="match status" value="1"/>
</dbReference>
<proteinExistence type="inferred from homology"/>
<evidence type="ECO:0000256" key="4">
    <source>
        <dbReference type="RuleBase" id="RU003719"/>
    </source>
</evidence>
<dbReference type="eggNOG" id="COG1052">
    <property type="taxonomic scope" value="Bacteria"/>
</dbReference>
<dbReference type="SUPFAM" id="SSF51735">
    <property type="entry name" value="NAD(P)-binding Rossmann-fold domains"/>
    <property type="match status" value="1"/>
</dbReference>
<dbReference type="PANTHER" id="PTHR42789">
    <property type="entry name" value="D-ISOMER SPECIFIC 2-HYDROXYACID DEHYDROGENASE FAMILY PROTEIN (AFU_ORTHOLOGUE AFUA_6G10090)"/>
    <property type="match status" value="1"/>
</dbReference>
<dbReference type="FunFam" id="3.40.50.720:FF:000203">
    <property type="entry name" value="D-3-phosphoglycerate dehydrogenase (SerA)"/>
    <property type="match status" value="1"/>
</dbReference>
<dbReference type="STRING" id="460265.Mnod_1937"/>
<dbReference type="InterPro" id="IPR006139">
    <property type="entry name" value="D-isomer_2_OHA_DH_cat_dom"/>
</dbReference>
<dbReference type="InterPro" id="IPR006140">
    <property type="entry name" value="D-isomer_DH_NAD-bd"/>
</dbReference>
<comment type="similarity">
    <text evidence="1 4">Belongs to the D-isomer specific 2-hydroxyacid dehydrogenase family.</text>
</comment>
<protein>
    <submittedName>
        <fullName evidence="7">D-isomer specific 2-hydroxyacid dehydrogenase NAD-binding</fullName>
    </submittedName>
</protein>
<gene>
    <name evidence="7" type="ordered locus">Mnod_1937</name>
</gene>
<dbReference type="GO" id="GO:0016616">
    <property type="term" value="F:oxidoreductase activity, acting on the CH-OH group of donors, NAD or NADP as acceptor"/>
    <property type="evidence" value="ECO:0007669"/>
    <property type="project" value="InterPro"/>
</dbReference>
<dbReference type="RefSeq" id="WP_015928615.1">
    <property type="nucleotide sequence ID" value="NC_011894.1"/>
</dbReference>
<evidence type="ECO:0000259" key="6">
    <source>
        <dbReference type="Pfam" id="PF02826"/>
    </source>
</evidence>
<keyword evidence="2 4" id="KW-0560">Oxidoreductase</keyword>
<keyword evidence="3" id="KW-0520">NAD</keyword>
<dbReference type="KEGG" id="mno:Mnod_1937"/>
<dbReference type="EMBL" id="CP001349">
    <property type="protein sequence ID" value="ACL56926.1"/>
    <property type="molecule type" value="Genomic_DNA"/>
</dbReference>
<dbReference type="AlphaFoldDB" id="B8IT40"/>
<dbReference type="OrthoDB" id="9793626at2"/>
<evidence type="ECO:0000256" key="2">
    <source>
        <dbReference type="ARBA" id="ARBA00023002"/>
    </source>
</evidence>
<dbReference type="Gene3D" id="3.40.50.720">
    <property type="entry name" value="NAD(P)-binding Rossmann-like Domain"/>
    <property type="match status" value="2"/>
</dbReference>
<organism evidence="7 8">
    <name type="scientific">Methylobacterium nodulans (strain LMG 21967 / CNCM I-2342 / ORS 2060)</name>
    <dbReference type="NCBI Taxonomy" id="460265"/>
    <lineage>
        <taxon>Bacteria</taxon>
        <taxon>Pseudomonadati</taxon>
        <taxon>Pseudomonadota</taxon>
        <taxon>Alphaproteobacteria</taxon>
        <taxon>Hyphomicrobiales</taxon>
        <taxon>Methylobacteriaceae</taxon>
        <taxon>Methylobacterium</taxon>
    </lineage>
</organism>
<dbReference type="Pfam" id="PF02826">
    <property type="entry name" value="2-Hacid_dh_C"/>
    <property type="match status" value="1"/>
</dbReference>
<dbReference type="GO" id="GO:0051287">
    <property type="term" value="F:NAD binding"/>
    <property type="evidence" value="ECO:0007669"/>
    <property type="project" value="InterPro"/>
</dbReference>
<feature type="domain" description="D-isomer specific 2-hydroxyacid dehydrogenase NAD-binding" evidence="6">
    <location>
        <begin position="118"/>
        <end position="291"/>
    </location>
</feature>
<dbReference type="SUPFAM" id="SSF52283">
    <property type="entry name" value="Formate/glycerate dehydrogenase catalytic domain-like"/>
    <property type="match status" value="1"/>
</dbReference>
<dbReference type="CDD" id="cd12169">
    <property type="entry name" value="PGDH_like_1"/>
    <property type="match status" value="1"/>
</dbReference>
<reference evidence="7 8" key="1">
    <citation type="submission" date="2009-01" db="EMBL/GenBank/DDBJ databases">
        <title>Complete sequence of chromosome of Methylobacterium nodulans ORS 2060.</title>
        <authorList>
            <consortium name="US DOE Joint Genome Institute"/>
            <person name="Lucas S."/>
            <person name="Copeland A."/>
            <person name="Lapidus A."/>
            <person name="Glavina del Rio T."/>
            <person name="Dalin E."/>
            <person name="Tice H."/>
            <person name="Bruce D."/>
            <person name="Goodwin L."/>
            <person name="Pitluck S."/>
            <person name="Sims D."/>
            <person name="Brettin T."/>
            <person name="Detter J.C."/>
            <person name="Han C."/>
            <person name="Larimer F."/>
            <person name="Land M."/>
            <person name="Hauser L."/>
            <person name="Kyrpides N."/>
            <person name="Ivanova N."/>
            <person name="Marx C.J."/>
            <person name="Richardson P."/>
        </authorList>
    </citation>
    <scope>NUCLEOTIDE SEQUENCE [LARGE SCALE GENOMIC DNA]</scope>
    <source>
        <strain evidence="8">LMG 21967 / CNCM I-2342 / ORS 2060</strain>
    </source>
</reference>
<dbReference type="InterPro" id="IPR029753">
    <property type="entry name" value="D-isomer_DH_CS"/>
</dbReference>
<feature type="domain" description="D-isomer specific 2-hydroxyacid dehydrogenase catalytic" evidence="5">
    <location>
        <begin position="30"/>
        <end position="318"/>
    </location>
</feature>
<evidence type="ECO:0000313" key="7">
    <source>
        <dbReference type="EMBL" id="ACL56926.1"/>
    </source>
</evidence>
<evidence type="ECO:0000259" key="5">
    <source>
        <dbReference type="Pfam" id="PF00389"/>
    </source>
</evidence>
<dbReference type="PANTHER" id="PTHR42789:SF1">
    <property type="entry name" value="D-ISOMER SPECIFIC 2-HYDROXYACID DEHYDROGENASE FAMILY PROTEIN (AFU_ORTHOLOGUE AFUA_6G10090)"/>
    <property type="match status" value="1"/>
</dbReference>
<evidence type="ECO:0000256" key="1">
    <source>
        <dbReference type="ARBA" id="ARBA00005854"/>
    </source>
</evidence>
<dbReference type="HOGENOM" id="CLU_019796_1_3_5"/>
<keyword evidence="8" id="KW-1185">Reference proteome</keyword>